<dbReference type="EMBL" id="QJKJ01017110">
    <property type="protein sequence ID" value="RDX60109.1"/>
    <property type="molecule type" value="Genomic_DNA"/>
</dbReference>
<accession>A0A371E245</accession>
<evidence type="ECO:0000256" key="1">
    <source>
        <dbReference type="SAM" id="MobiDB-lite"/>
    </source>
</evidence>
<proteinExistence type="predicted"/>
<sequence length="299" mass="35017">VEYEKVHSCKFFKEIWDTLALTYEGTSHGIALRVSKDLKKLPMEEILGTLKVHEIELNEDEGQRKGKFKVLKAQKATKGSLSKALNVEESSKEVLEEEGYDENESTLYGRRKEDPDGETTQRSLPRKLKTKAKWYAMTRTLKLQCPSLEKEKKKKKPPSRRRNVTWQYGKTLIYLPLKKRMKKQISALWLIQLQKVKKKMRSHLQIAYQELLPNSSTLSIGCKDLKKKKENDLLKKENESLKEDKAKNLYEVNAFEENEKLQESLAKFISESENMEKFLKNKRHPYDKSSIGYDKKKDL</sequence>
<reference evidence="2" key="1">
    <citation type="submission" date="2018-05" db="EMBL/GenBank/DDBJ databases">
        <title>Draft genome of Mucuna pruriens seed.</title>
        <authorList>
            <person name="Nnadi N.E."/>
            <person name="Vos R."/>
            <person name="Hasami M.H."/>
            <person name="Devisetty U.K."/>
            <person name="Aguiy J.C."/>
        </authorList>
    </citation>
    <scope>NUCLEOTIDE SEQUENCE [LARGE SCALE GENOMIC DNA]</scope>
    <source>
        <strain evidence="2">JCA_2017</strain>
    </source>
</reference>
<organism evidence="2 3">
    <name type="scientific">Mucuna pruriens</name>
    <name type="common">Velvet bean</name>
    <name type="synonym">Dolichos pruriens</name>
    <dbReference type="NCBI Taxonomy" id="157652"/>
    <lineage>
        <taxon>Eukaryota</taxon>
        <taxon>Viridiplantae</taxon>
        <taxon>Streptophyta</taxon>
        <taxon>Embryophyta</taxon>
        <taxon>Tracheophyta</taxon>
        <taxon>Spermatophyta</taxon>
        <taxon>Magnoliopsida</taxon>
        <taxon>eudicotyledons</taxon>
        <taxon>Gunneridae</taxon>
        <taxon>Pentapetalae</taxon>
        <taxon>rosids</taxon>
        <taxon>fabids</taxon>
        <taxon>Fabales</taxon>
        <taxon>Fabaceae</taxon>
        <taxon>Papilionoideae</taxon>
        <taxon>50 kb inversion clade</taxon>
        <taxon>NPAAA clade</taxon>
        <taxon>indigoferoid/millettioid clade</taxon>
        <taxon>Phaseoleae</taxon>
        <taxon>Mucuna</taxon>
    </lineage>
</organism>
<dbReference type="OrthoDB" id="1738629at2759"/>
<protein>
    <submittedName>
        <fullName evidence="2">Uncharacterized protein</fullName>
    </submittedName>
</protein>
<comment type="caution">
    <text evidence="2">The sequence shown here is derived from an EMBL/GenBank/DDBJ whole genome shotgun (WGS) entry which is preliminary data.</text>
</comment>
<evidence type="ECO:0000313" key="3">
    <source>
        <dbReference type="Proteomes" id="UP000257109"/>
    </source>
</evidence>
<keyword evidence="3" id="KW-1185">Reference proteome</keyword>
<gene>
    <name evidence="2" type="ORF">CR513_61778</name>
</gene>
<name>A0A371E245_MUCPR</name>
<feature type="compositionally biased region" description="Acidic residues" evidence="1">
    <location>
        <begin position="95"/>
        <end position="104"/>
    </location>
</feature>
<feature type="non-terminal residue" evidence="2">
    <location>
        <position position="299"/>
    </location>
</feature>
<feature type="region of interest" description="Disordered" evidence="1">
    <location>
        <begin position="94"/>
        <end position="125"/>
    </location>
</feature>
<feature type="non-terminal residue" evidence="2">
    <location>
        <position position="1"/>
    </location>
</feature>
<evidence type="ECO:0000313" key="2">
    <source>
        <dbReference type="EMBL" id="RDX60109.1"/>
    </source>
</evidence>
<dbReference type="AlphaFoldDB" id="A0A371E245"/>
<dbReference type="Proteomes" id="UP000257109">
    <property type="component" value="Unassembled WGS sequence"/>
</dbReference>